<comment type="similarity">
    <text evidence="2">Belongs to the EamA transporter family.</text>
</comment>
<gene>
    <name evidence="8" type="ORF">ACFFR3_35665</name>
</gene>
<dbReference type="SUPFAM" id="SSF103481">
    <property type="entry name" value="Multidrug resistance efflux transporter EmrE"/>
    <property type="match status" value="2"/>
</dbReference>
<name>A0ABV5NXA0_9ACTN</name>
<evidence type="ECO:0000256" key="1">
    <source>
        <dbReference type="ARBA" id="ARBA00004141"/>
    </source>
</evidence>
<feature type="transmembrane region" description="Helical" evidence="6">
    <location>
        <begin position="12"/>
        <end position="36"/>
    </location>
</feature>
<sequence length="318" mass="32638">MTANAPDSRSPLLIWGALAIVYVVWGSTYLGIRIAIETMPPLLHGASRFVTASLLLAAFLLIKKGRAAFRMTPRQFGGAALVGLLLLTGGNGMVAVAEQHISSGLAALLVASVPLWLVVFRIMARDRPALLTIGGVLVGFGGVAALSLNGGGEAAGTTGIVVILLASLSWSIGSFLSARIPMPPNVWTASAVEMLAGGAGLAIVSTSIGEHVDLAAISGRSWAALAYLVLVGSLVGFTAYTWLLGNAPISLVSTYAYVNPVVAVILGVLVVNEHVTVQIVLGGVVILIGVALVVSTERRAKRRPAPAPADEVTAPQNA</sequence>
<evidence type="ECO:0000256" key="4">
    <source>
        <dbReference type="ARBA" id="ARBA00022989"/>
    </source>
</evidence>
<feature type="transmembrane region" description="Helical" evidence="6">
    <location>
        <begin position="129"/>
        <end position="148"/>
    </location>
</feature>
<feature type="transmembrane region" description="Helical" evidence="6">
    <location>
        <begin position="255"/>
        <end position="271"/>
    </location>
</feature>
<dbReference type="RefSeq" id="WP_364368273.1">
    <property type="nucleotide sequence ID" value="NZ_JBHMCF010000040.1"/>
</dbReference>
<keyword evidence="5 6" id="KW-0472">Membrane</keyword>
<evidence type="ECO:0000259" key="7">
    <source>
        <dbReference type="Pfam" id="PF00892"/>
    </source>
</evidence>
<dbReference type="Proteomes" id="UP001589568">
    <property type="component" value="Unassembled WGS sequence"/>
</dbReference>
<feature type="transmembrane region" description="Helical" evidence="6">
    <location>
        <begin position="74"/>
        <end position="95"/>
    </location>
</feature>
<proteinExistence type="inferred from homology"/>
<evidence type="ECO:0000256" key="2">
    <source>
        <dbReference type="ARBA" id="ARBA00007362"/>
    </source>
</evidence>
<dbReference type="InterPro" id="IPR037185">
    <property type="entry name" value="EmrE-like"/>
</dbReference>
<dbReference type="Pfam" id="PF00892">
    <property type="entry name" value="EamA"/>
    <property type="match status" value="2"/>
</dbReference>
<feature type="domain" description="EamA" evidence="7">
    <location>
        <begin position="158"/>
        <end position="294"/>
    </location>
</feature>
<evidence type="ECO:0000313" key="9">
    <source>
        <dbReference type="Proteomes" id="UP001589568"/>
    </source>
</evidence>
<evidence type="ECO:0000313" key="8">
    <source>
        <dbReference type="EMBL" id="MFB9474862.1"/>
    </source>
</evidence>
<dbReference type="PANTHER" id="PTHR32322">
    <property type="entry name" value="INNER MEMBRANE TRANSPORTER"/>
    <property type="match status" value="1"/>
</dbReference>
<feature type="domain" description="EamA" evidence="7">
    <location>
        <begin position="19"/>
        <end position="147"/>
    </location>
</feature>
<dbReference type="Gene3D" id="1.10.3730.20">
    <property type="match status" value="1"/>
</dbReference>
<comment type="caution">
    <text evidence="8">The sequence shown here is derived from an EMBL/GenBank/DDBJ whole genome shotgun (WGS) entry which is preliminary data.</text>
</comment>
<organism evidence="8 9">
    <name type="scientific">Nonomuraea salmonea</name>
    <dbReference type="NCBI Taxonomy" id="46181"/>
    <lineage>
        <taxon>Bacteria</taxon>
        <taxon>Bacillati</taxon>
        <taxon>Actinomycetota</taxon>
        <taxon>Actinomycetes</taxon>
        <taxon>Streptosporangiales</taxon>
        <taxon>Streptosporangiaceae</taxon>
        <taxon>Nonomuraea</taxon>
    </lineage>
</organism>
<feature type="transmembrane region" description="Helical" evidence="6">
    <location>
        <begin position="42"/>
        <end position="62"/>
    </location>
</feature>
<feature type="transmembrane region" description="Helical" evidence="6">
    <location>
        <begin position="224"/>
        <end position="243"/>
    </location>
</feature>
<feature type="transmembrane region" description="Helical" evidence="6">
    <location>
        <begin position="277"/>
        <end position="294"/>
    </location>
</feature>
<dbReference type="PANTHER" id="PTHR32322:SF2">
    <property type="entry name" value="EAMA DOMAIN-CONTAINING PROTEIN"/>
    <property type="match status" value="1"/>
</dbReference>
<comment type="subcellular location">
    <subcellularLocation>
        <location evidence="1">Membrane</location>
        <topology evidence="1">Multi-pass membrane protein</topology>
    </subcellularLocation>
</comment>
<keyword evidence="9" id="KW-1185">Reference proteome</keyword>
<protein>
    <submittedName>
        <fullName evidence="8">EamA family transporter</fullName>
    </submittedName>
</protein>
<reference evidence="8 9" key="1">
    <citation type="submission" date="2024-09" db="EMBL/GenBank/DDBJ databases">
        <authorList>
            <person name="Sun Q."/>
            <person name="Mori K."/>
        </authorList>
    </citation>
    <scope>NUCLEOTIDE SEQUENCE [LARGE SCALE GENOMIC DNA]</scope>
    <source>
        <strain evidence="8 9">JCM 3324</strain>
    </source>
</reference>
<evidence type="ECO:0000256" key="6">
    <source>
        <dbReference type="SAM" id="Phobius"/>
    </source>
</evidence>
<feature type="transmembrane region" description="Helical" evidence="6">
    <location>
        <begin position="101"/>
        <end position="122"/>
    </location>
</feature>
<evidence type="ECO:0000256" key="3">
    <source>
        <dbReference type="ARBA" id="ARBA00022692"/>
    </source>
</evidence>
<dbReference type="InterPro" id="IPR000620">
    <property type="entry name" value="EamA_dom"/>
</dbReference>
<keyword evidence="4 6" id="KW-1133">Transmembrane helix</keyword>
<dbReference type="InterPro" id="IPR050638">
    <property type="entry name" value="AA-Vitamin_Transporters"/>
</dbReference>
<evidence type="ECO:0000256" key="5">
    <source>
        <dbReference type="ARBA" id="ARBA00023136"/>
    </source>
</evidence>
<feature type="transmembrane region" description="Helical" evidence="6">
    <location>
        <begin position="154"/>
        <end position="173"/>
    </location>
</feature>
<feature type="transmembrane region" description="Helical" evidence="6">
    <location>
        <begin position="185"/>
        <end position="204"/>
    </location>
</feature>
<keyword evidence="3 6" id="KW-0812">Transmembrane</keyword>
<accession>A0ABV5NXA0</accession>
<dbReference type="EMBL" id="JBHMCF010000040">
    <property type="protein sequence ID" value="MFB9474862.1"/>
    <property type="molecule type" value="Genomic_DNA"/>
</dbReference>